<dbReference type="Pfam" id="PF15456">
    <property type="entry name" value="Uds1"/>
    <property type="match status" value="1"/>
</dbReference>
<feature type="coiled-coil region" evidence="1">
    <location>
        <begin position="163"/>
        <end position="190"/>
    </location>
</feature>
<proteinExistence type="predicted"/>
<feature type="region of interest" description="Disordered" evidence="2">
    <location>
        <begin position="203"/>
        <end position="230"/>
    </location>
</feature>
<evidence type="ECO:0000313" key="6">
    <source>
        <dbReference type="Proteomes" id="UP001412239"/>
    </source>
</evidence>
<feature type="domain" description="Up-regulated during septation protein 1" evidence="3">
    <location>
        <begin position="78"/>
        <end position="202"/>
    </location>
</feature>
<dbReference type="EMBL" id="LN891011">
    <property type="protein sequence ID" value="CUS11809.1"/>
    <property type="molecule type" value="Genomic_DNA"/>
</dbReference>
<feature type="domain" description="DUF7801" evidence="4">
    <location>
        <begin position="657"/>
        <end position="826"/>
    </location>
</feature>
<keyword evidence="1" id="KW-0175">Coiled coil</keyword>
<organism evidence="5 6">
    <name type="scientific">Tuber aestivum</name>
    <name type="common">summer truffle</name>
    <dbReference type="NCBI Taxonomy" id="59557"/>
    <lineage>
        <taxon>Eukaryota</taxon>
        <taxon>Fungi</taxon>
        <taxon>Dikarya</taxon>
        <taxon>Ascomycota</taxon>
        <taxon>Pezizomycotina</taxon>
        <taxon>Pezizomycetes</taxon>
        <taxon>Pezizales</taxon>
        <taxon>Tuberaceae</taxon>
        <taxon>Tuber</taxon>
    </lineage>
</organism>
<sequence>MLNGMGSAKPLYPSTNGSDQRNGGPRYASAATNSCPPSHILEKHFSSPNEESHPRFNALNKTRPRSSALLNVNDPMAMHLLVETAIVDSTEYEILSYEEVDELKKEYNFLANRIDASKRKLALESKVRDAALSLSRLYSKKGRQRRSLLGGVSDVTKHTDEELMASNRKCEELSQELWRLNNRAVEIQRRLLQHGAGILGMTHQGGVKNLPKLPPSPNSPSGTFSSVNRRGTMSSMNVEFDDRSFYRTPDKLDEFGFFDQNPPADKSSRFQRGDARPSSPRGSTPSDDPYTARRLEEANRQLRTVLIQLTTNQALPPPGHVPVNGTLNSTRLPEQLALLEQNIKVLQQSNFHPPPSPGTPKPAHDLERTEAILSTLWDMLVMGEEEIRSQRRAKEHDPAANDYPKSEDELGDEEAGEFSISAFSAKVQALYTRATQLYAERSMLRQKVYQQRVHFETETEGLKEQHRARVDNLNEEFSTLGSQLEQFANIVNQRESDIMAASGKIKHLMNELDATHAEVQEKREEARNAREELTAVMEQLDIQRRKDQQRIMEDNAGRGKDSMALEAEKQARVEAEEGFIAQIREREEELTELRIQFDEVREDRDIAKAELGILTRENNERLQRLEGEIAALEEARRNVEEGKGQHLEKETAMREEMAEKEQQMAQMDEEMRGLEGKVAELSTKVALLKAELDSAYGSRQQRAAETAQAQAAAAALEAAGNRPQVVDPGLLQEVEALAMKNHELMVEIAQLKAEKTTPSTDSNLEKRCKLLQSELDGMLADFENLTKQSIEFESERMKLEALVDSLRTKCENLETNLADERVRWLGVRTPNDGKRGGRHAGDIPGENISTTVLRNEFREMTRNMRAEQTKVLRAEHDERRRLEGIVRNLKKEQLQRTGYISASTSSTQ</sequence>
<dbReference type="PANTHER" id="PTHR23159:SF60">
    <property type="entry name" value="SPINDLE ASSEMBLY ABNORMAL PROTEIN 4"/>
    <property type="match status" value="1"/>
</dbReference>
<name>A0A292PW84_9PEZI</name>
<feature type="region of interest" description="Disordered" evidence="2">
    <location>
        <begin position="254"/>
        <end position="291"/>
    </location>
</feature>
<evidence type="ECO:0000259" key="4">
    <source>
        <dbReference type="Pfam" id="PF25078"/>
    </source>
</evidence>
<accession>A0A292PW84</accession>
<dbReference type="AlphaFoldDB" id="A0A292PW84"/>
<feature type="compositionally biased region" description="Basic and acidic residues" evidence="2">
    <location>
        <begin position="40"/>
        <end position="54"/>
    </location>
</feature>
<feature type="coiled-coil region" evidence="1">
    <location>
        <begin position="456"/>
        <end position="550"/>
    </location>
</feature>
<evidence type="ECO:0000313" key="5">
    <source>
        <dbReference type="EMBL" id="CUS11809.1"/>
    </source>
</evidence>
<feature type="coiled-coil region" evidence="1">
    <location>
        <begin position="583"/>
        <end position="691"/>
    </location>
</feature>
<evidence type="ECO:0000256" key="1">
    <source>
        <dbReference type="SAM" id="Coils"/>
    </source>
</evidence>
<feature type="region of interest" description="Disordered" evidence="2">
    <location>
        <begin position="389"/>
        <end position="413"/>
    </location>
</feature>
<feature type="coiled-coil region" evidence="1">
    <location>
        <begin position="734"/>
        <end position="823"/>
    </location>
</feature>
<dbReference type="InterPro" id="IPR056703">
    <property type="entry name" value="DUF7801"/>
</dbReference>
<feature type="compositionally biased region" description="Basic and acidic residues" evidence="2">
    <location>
        <begin position="266"/>
        <end position="275"/>
    </location>
</feature>
<dbReference type="PANTHER" id="PTHR23159">
    <property type="entry name" value="CENTROSOMAL PROTEIN 2"/>
    <property type="match status" value="1"/>
</dbReference>
<feature type="region of interest" description="Disordered" evidence="2">
    <location>
        <begin position="1"/>
        <end position="61"/>
    </location>
</feature>
<dbReference type="InterPro" id="IPR029191">
    <property type="entry name" value="Uds1"/>
</dbReference>
<evidence type="ECO:0000259" key="3">
    <source>
        <dbReference type="Pfam" id="PF15456"/>
    </source>
</evidence>
<dbReference type="Proteomes" id="UP001412239">
    <property type="component" value="Unassembled WGS sequence"/>
</dbReference>
<gene>
    <name evidence="5" type="ORF">GSTUAT00004066001</name>
</gene>
<evidence type="ECO:0000256" key="2">
    <source>
        <dbReference type="SAM" id="MobiDB-lite"/>
    </source>
</evidence>
<dbReference type="Pfam" id="PF25078">
    <property type="entry name" value="DUF7801"/>
    <property type="match status" value="1"/>
</dbReference>
<reference evidence="5" key="1">
    <citation type="submission" date="2015-10" db="EMBL/GenBank/DDBJ databases">
        <authorList>
            <person name="Regsiter A."/>
            <person name="william w."/>
        </authorList>
    </citation>
    <scope>NUCLEOTIDE SEQUENCE</scope>
    <source>
        <strain evidence="5">Montdore</strain>
    </source>
</reference>
<feature type="compositionally biased region" description="Basic and acidic residues" evidence="2">
    <location>
        <begin position="389"/>
        <end position="408"/>
    </location>
</feature>
<keyword evidence="6" id="KW-1185">Reference proteome</keyword>
<protein>
    <submittedName>
        <fullName evidence="5">Uncharacterized protein</fullName>
    </submittedName>
</protein>